<evidence type="ECO:0000313" key="2">
    <source>
        <dbReference type="EMBL" id="MBP2072949.1"/>
    </source>
</evidence>
<organism evidence="2 3">
    <name type="scientific">Thermoanaerobacterium butyriciformans</name>
    <dbReference type="NCBI Taxonomy" id="1702242"/>
    <lineage>
        <taxon>Bacteria</taxon>
        <taxon>Bacillati</taxon>
        <taxon>Bacillota</taxon>
        <taxon>Clostridia</taxon>
        <taxon>Thermoanaerobacterales</taxon>
        <taxon>Thermoanaerobacteraceae</taxon>
        <taxon>Thermoanaerobacterium</taxon>
    </lineage>
</organism>
<evidence type="ECO:0000256" key="1">
    <source>
        <dbReference type="SAM" id="Phobius"/>
    </source>
</evidence>
<feature type="transmembrane region" description="Helical" evidence="1">
    <location>
        <begin position="6"/>
        <end position="24"/>
    </location>
</feature>
<gene>
    <name evidence="2" type="ORF">J2Z80_002493</name>
</gene>
<proteinExistence type="predicted"/>
<sequence>MRLMIIISVIIFIFVTIFLVIYNINSIHKEAIIKTKIESILEKHIKDVEKEGYLSYTTYKKIENEIMRTVSYKGITSYCFITGTAERKTKGEKVFIEVDYGAFSPFYNISTKVIKSGISYFEDK</sequence>
<comment type="caution">
    <text evidence="2">The sequence shown here is derived from an EMBL/GenBank/DDBJ whole genome shotgun (WGS) entry which is preliminary data.</text>
</comment>
<keyword evidence="1" id="KW-0472">Membrane</keyword>
<accession>A0ABS4NIH1</accession>
<keyword evidence="2" id="KW-0131">Cell cycle</keyword>
<dbReference type="EMBL" id="JAGGLT010000031">
    <property type="protein sequence ID" value="MBP2072949.1"/>
    <property type="molecule type" value="Genomic_DNA"/>
</dbReference>
<keyword evidence="2" id="KW-0132">Cell division</keyword>
<dbReference type="Proteomes" id="UP001166402">
    <property type="component" value="Unassembled WGS sequence"/>
</dbReference>
<reference evidence="2" key="1">
    <citation type="submission" date="2021-03" db="EMBL/GenBank/DDBJ databases">
        <title>Genomic Encyclopedia of Type Strains, Phase IV (KMG-IV): sequencing the most valuable type-strain genomes for metagenomic binning, comparative biology and taxonomic classification.</title>
        <authorList>
            <person name="Goeker M."/>
        </authorList>
    </citation>
    <scope>NUCLEOTIDE SEQUENCE</scope>
    <source>
        <strain evidence="2">DSM 101588</strain>
    </source>
</reference>
<evidence type="ECO:0000313" key="3">
    <source>
        <dbReference type="Proteomes" id="UP001166402"/>
    </source>
</evidence>
<keyword evidence="1" id="KW-0812">Transmembrane</keyword>
<keyword evidence="1" id="KW-1133">Transmembrane helix</keyword>
<name>A0ABS4NIH1_9THEO</name>
<protein>
    <submittedName>
        <fullName evidence="2">Cell division protein FtsX</fullName>
    </submittedName>
</protein>
<keyword evidence="3" id="KW-1185">Reference proteome</keyword>
<dbReference type="GO" id="GO:0051301">
    <property type="term" value="P:cell division"/>
    <property type="evidence" value="ECO:0007669"/>
    <property type="project" value="UniProtKB-KW"/>
</dbReference>